<dbReference type="OrthoDB" id="7870217at2759"/>
<evidence type="ECO:0000313" key="3">
    <source>
        <dbReference type="RefSeq" id="XP_016977673.1"/>
    </source>
</evidence>
<dbReference type="GeneID" id="108043468"/>
<reference evidence="2" key="1">
    <citation type="journal article" date="2021" name="Elife">
        <title>Highly contiguous assemblies of 101 drosophilid genomes.</title>
        <authorList>
            <person name="Kim B.Y."/>
            <person name="Wang J.R."/>
            <person name="Miller D.E."/>
            <person name="Barmina O."/>
            <person name="Delaney E."/>
            <person name="Thompson A."/>
            <person name="Comeault A.A."/>
            <person name="Peede D."/>
            <person name="D'Agostino E.R."/>
            <person name="Pelaez J."/>
            <person name="Aguilar J.M."/>
            <person name="Haji D."/>
            <person name="Matsunaga T."/>
            <person name="Armstrong E.E."/>
            <person name="Zych M."/>
            <person name="Ogawa Y."/>
            <person name="Stamenkovic-Radak M."/>
            <person name="Jelic M."/>
            <person name="Veselinovic M.S."/>
            <person name="Tanaskovic M."/>
            <person name="Eric P."/>
            <person name="Gao J.J."/>
            <person name="Katoh T.K."/>
            <person name="Toda M.J."/>
            <person name="Watabe H."/>
            <person name="Watada M."/>
            <person name="Davis J.S."/>
            <person name="Moyle L.C."/>
            <person name="Manoli G."/>
            <person name="Bertolini E."/>
            <person name="Kostal V."/>
            <person name="Hawley R.S."/>
            <person name="Takahashi A."/>
            <person name="Jones C.D."/>
            <person name="Price D.K."/>
            <person name="Whiteman N."/>
            <person name="Kopp A."/>
            <person name="Matute D.R."/>
            <person name="Petrov D.A."/>
        </authorList>
    </citation>
    <scope>NUCLEOTIDE SEQUENCE [LARGE SCALE GENOMIC DNA]</scope>
</reference>
<name>A0A6P4ERJ5_DRORH</name>
<reference evidence="1" key="3">
    <citation type="submission" date="2025-05" db="UniProtKB">
        <authorList>
            <consortium name="EnsemblMetazoa"/>
        </authorList>
    </citation>
    <scope>IDENTIFICATION</scope>
</reference>
<dbReference type="RefSeq" id="XP_016977673.1">
    <property type="nucleotide sequence ID" value="XM_017122184.1"/>
</dbReference>
<sequence length="219" mass="24305">MPSYTSHLKRCCTCCGVEMFVCALKGCQCRNPGEPCTSPNFTGFEKSNAENHTAPESASPSQQARILTKSKITPLRKGLAVTKKQGSSVPVFKAVILREMIRLGRQPNLKFKQAARRVRPFLNRCNEVKNSPADFSNQVQMQSIVSGDKIKNVEESESGVIKMTETPTTSSSEPEVQIHDQNLGNFCTPLESPRIDMYEADVLDKVDSTSEDEPEDHDH</sequence>
<reference evidence="3" key="2">
    <citation type="submission" date="2025-04" db="UniProtKB">
        <authorList>
            <consortium name="RefSeq"/>
        </authorList>
    </citation>
    <scope>IDENTIFICATION</scope>
</reference>
<gene>
    <name evidence="3" type="primary">LOC108043468</name>
    <name evidence="1" type="synonym">108043468</name>
</gene>
<evidence type="ECO:0000313" key="1">
    <source>
        <dbReference type="EnsemblMetazoa" id="XP_016977673.1"/>
    </source>
</evidence>
<protein>
    <submittedName>
        <fullName evidence="3">Uncharacterized protein LOC108043468 isoform X2</fullName>
    </submittedName>
</protein>
<proteinExistence type="predicted"/>
<dbReference type="AlphaFoldDB" id="A0A6P4ERJ5"/>
<keyword evidence="2" id="KW-1185">Reference proteome</keyword>
<evidence type="ECO:0000313" key="2">
    <source>
        <dbReference type="Proteomes" id="UP001652680"/>
    </source>
</evidence>
<organism evidence="3">
    <name type="scientific">Drosophila rhopaloa</name>
    <name type="common">Fruit fly</name>
    <dbReference type="NCBI Taxonomy" id="1041015"/>
    <lineage>
        <taxon>Eukaryota</taxon>
        <taxon>Metazoa</taxon>
        <taxon>Ecdysozoa</taxon>
        <taxon>Arthropoda</taxon>
        <taxon>Hexapoda</taxon>
        <taxon>Insecta</taxon>
        <taxon>Pterygota</taxon>
        <taxon>Neoptera</taxon>
        <taxon>Endopterygota</taxon>
        <taxon>Diptera</taxon>
        <taxon>Brachycera</taxon>
        <taxon>Muscomorpha</taxon>
        <taxon>Ephydroidea</taxon>
        <taxon>Drosophilidae</taxon>
        <taxon>Drosophila</taxon>
        <taxon>Sophophora</taxon>
    </lineage>
</organism>
<accession>A0A6P4ERJ5</accession>
<dbReference type="Proteomes" id="UP001652680">
    <property type="component" value="Unassembled WGS sequence"/>
</dbReference>
<dbReference type="EnsemblMetazoa" id="XM_017122184.2">
    <property type="protein sequence ID" value="XP_016977673.1"/>
    <property type="gene ID" value="LOC108043468"/>
</dbReference>